<keyword evidence="5" id="KW-0479">Metal-binding</keyword>
<proteinExistence type="inferred from homology"/>
<dbReference type="CDD" id="cd05403">
    <property type="entry name" value="NT_KNTase_like"/>
    <property type="match status" value="1"/>
</dbReference>
<dbReference type="Gene3D" id="1.10.260.40">
    <property type="entry name" value="lambda repressor-like DNA-binding domains"/>
    <property type="match status" value="1"/>
</dbReference>
<dbReference type="GO" id="GO:0016779">
    <property type="term" value="F:nucleotidyltransferase activity"/>
    <property type="evidence" value="ECO:0007669"/>
    <property type="project" value="UniProtKB-KW"/>
</dbReference>
<evidence type="ECO:0000256" key="8">
    <source>
        <dbReference type="ARBA" id="ARBA00022842"/>
    </source>
</evidence>
<dbReference type="Pfam" id="PF01909">
    <property type="entry name" value="NTP_transf_2"/>
    <property type="match status" value="1"/>
</dbReference>
<dbReference type="InterPro" id="IPR052038">
    <property type="entry name" value="Type-VII_TA_antitoxin"/>
</dbReference>
<dbReference type="SUPFAM" id="SSF81301">
    <property type="entry name" value="Nucleotidyltransferase"/>
    <property type="match status" value="1"/>
</dbReference>
<keyword evidence="3" id="KW-0808">Transferase</keyword>
<dbReference type="RefSeq" id="WP_067854203.1">
    <property type="nucleotide sequence ID" value="NZ_CP011502.1"/>
</dbReference>
<evidence type="ECO:0000256" key="2">
    <source>
        <dbReference type="ARBA" id="ARBA00022649"/>
    </source>
</evidence>
<name>A0A0U3KF52_9ACTN</name>
<evidence type="ECO:0000256" key="1">
    <source>
        <dbReference type="ARBA" id="ARBA00001946"/>
    </source>
</evidence>
<protein>
    <submittedName>
        <fullName evidence="11">Cro/Cl family transcriptional regulator</fullName>
    </submittedName>
</protein>
<keyword evidence="7" id="KW-0067">ATP-binding</keyword>
<dbReference type="InterPro" id="IPR043519">
    <property type="entry name" value="NT_sf"/>
</dbReference>
<comment type="similarity">
    <text evidence="9">Belongs to the MntA antitoxin family.</text>
</comment>
<keyword evidence="4" id="KW-0548">Nucleotidyltransferase</keyword>
<evidence type="ECO:0000256" key="4">
    <source>
        <dbReference type="ARBA" id="ARBA00022695"/>
    </source>
</evidence>
<evidence type="ECO:0000256" key="3">
    <source>
        <dbReference type="ARBA" id="ARBA00022679"/>
    </source>
</evidence>
<dbReference type="STRING" id="2041.AERYTH_02440"/>
<dbReference type="Gene3D" id="3.30.460.10">
    <property type="entry name" value="Beta Polymerase, domain 2"/>
    <property type="match status" value="1"/>
</dbReference>
<organism evidence="11 12">
    <name type="scientific">Aeromicrobium erythreum</name>
    <dbReference type="NCBI Taxonomy" id="2041"/>
    <lineage>
        <taxon>Bacteria</taxon>
        <taxon>Bacillati</taxon>
        <taxon>Actinomycetota</taxon>
        <taxon>Actinomycetes</taxon>
        <taxon>Propionibacteriales</taxon>
        <taxon>Nocardioidaceae</taxon>
        <taxon>Aeromicrobium</taxon>
    </lineage>
</organism>
<dbReference type="AlphaFoldDB" id="A0A0U3KF52"/>
<evidence type="ECO:0000256" key="5">
    <source>
        <dbReference type="ARBA" id="ARBA00022723"/>
    </source>
</evidence>
<keyword evidence="2" id="KW-1277">Toxin-antitoxin system</keyword>
<evidence type="ECO:0000256" key="9">
    <source>
        <dbReference type="ARBA" id="ARBA00038276"/>
    </source>
</evidence>
<evidence type="ECO:0000256" key="6">
    <source>
        <dbReference type="ARBA" id="ARBA00022741"/>
    </source>
</evidence>
<dbReference type="GO" id="GO:0003677">
    <property type="term" value="F:DNA binding"/>
    <property type="evidence" value="ECO:0007669"/>
    <property type="project" value="InterPro"/>
</dbReference>
<sequence>MTLLAEYLDARRDEDVARLRRKVALRALASTGASQRDIAAALGISQPAVSQQLATTRSTDVDPATLVEAAAPVLVRLAHDRGFSRLAVFGSVSRGQARPDSDIDLLVEAPTDAGILEVENLRRLYEQVLGRPVDLVTYGGLDPLRDADVLADATEL</sequence>
<accession>A0A0U3KF52</accession>
<keyword evidence="8" id="KW-0460">Magnesium</keyword>
<evidence type="ECO:0000313" key="12">
    <source>
        <dbReference type="Proteomes" id="UP000067689"/>
    </source>
</evidence>
<dbReference type="GO" id="GO:0046872">
    <property type="term" value="F:metal ion binding"/>
    <property type="evidence" value="ECO:0007669"/>
    <property type="project" value="UniProtKB-KW"/>
</dbReference>
<dbReference type="OrthoDB" id="9803128at2"/>
<feature type="domain" description="Polymerase nucleotidyl transferase" evidence="10">
    <location>
        <begin position="85"/>
        <end position="143"/>
    </location>
</feature>
<dbReference type="InterPro" id="IPR010982">
    <property type="entry name" value="Lambda_DNA-bd_dom_sf"/>
</dbReference>
<dbReference type="GO" id="GO:0005524">
    <property type="term" value="F:ATP binding"/>
    <property type="evidence" value="ECO:0007669"/>
    <property type="project" value="UniProtKB-KW"/>
</dbReference>
<dbReference type="PANTHER" id="PTHR33571">
    <property type="entry name" value="SSL8005 PROTEIN"/>
    <property type="match status" value="1"/>
</dbReference>
<dbReference type="KEGG" id="aer:AERYTH_02440"/>
<gene>
    <name evidence="11" type="ORF">AERYTH_02440</name>
</gene>
<evidence type="ECO:0000313" key="11">
    <source>
        <dbReference type="EMBL" id="ALX03635.1"/>
    </source>
</evidence>
<evidence type="ECO:0000256" key="7">
    <source>
        <dbReference type="ARBA" id="ARBA00022840"/>
    </source>
</evidence>
<dbReference type="EMBL" id="CP011502">
    <property type="protein sequence ID" value="ALX03635.1"/>
    <property type="molecule type" value="Genomic_DNA"/>
</dbReference>
<keyword evidence="12" id="KW-1185">Reference proteome</keyword>
<dbReference type="PANTHER" id="PTHR33571:SF12">
    <property type="entry name" value="BSL3053 PROTEIN"/>
    <property type="match status" value="1"/>
</dbReference>
<comment type="cofactor">
    <cofactor evidence="1">
        <name>Mg(2+)</name>
        <dbReference type="ChEBI" id="CHEBI:18420"/>
    </cofactor>
</comment>
<dbReference type="PATRIC" id="fig|2041.4.peg.516"/>
<dbReference type="Proteomes" id="UP000067689">
    <property type="component" value="Chromosome"/>
</dbReference>
<evidence type="ECO:0000259" key="10">
    <source>
        <dbReference type="Pfam" id="PF01909"/>
    </source>
</evidence>
<keyword evidence="6" id="KW-0547">Nucleotide-binding</keyword>
<dbReference type="InterPro" id="IPR002934">
    <property type="entry name" value="Polymerase_NTP_transf_dom"/>
</dbReference>
<reference evidence="11 12" key="1">
    <citation type="journal article" date="1991" name="Int. J. Syst. Bacteriol.">
        <title>Description of the erythromycin-producing bacterium Arthrobacter sp. strain NRRL B-3381 as Aeromicrobium erythreum gen. nov., sp. nov.</title>
        <authorList>
            <person name="Miller E.S."/>
            <person name="Woese C.R."/>
            <person name="Brenner S."/>
        </authorList>
    </citation>
    <scope>NUCLEOTIDE SEQUENCE [LARGE SCALE GENOMIC DNA]</scope>
    <source>
        <strain evidence="11 12">AR18</strain>
    </source>
</reference>